<dbReference type="OrthoDB" id="2803889at2759"/>
<sequence length="712" mass="79934">MSTSLQFQPPDTFQSDMAGTKHTKLSVAMSDTQAESNTSHTRGQESNVLTRDVRMSHSGDTTQDNRSESEVESKNGDGKHNDGASTQTSLSPTTNLDIAASVPDFYRVLDLIYDRGSGGLVDKIIIEQESLGRLINVLRPNAYTSITKVDFSALDHVQVRAIGLYGSKSAIVDFLRQNAIVDKETALAMLQPIDTSINPTQPTLRSGMYVHMRGGEDIMHVIYWPEDTTWDDNCVSSVSKNRITFMRYLTKICDQVVCLMSDEHARAIVWRRNNEDSDQESDDDDDGGAGRLFAFEVSKTNEQEEGVTVQPGFEVHSPLISPGNAPHGVSAPPDNLRPRLVRGELEQGIITAQYVAEQRQVRHETETINDFRLKDIMRRQAICFSDSLSIDTLEILFDMKCPFGPSVEGAITQYRVSVSDVKKVAADKLKKGLDDMHDRVDKDSGQLLASITELLMSQVMTKFPLLAGSGIQLAGIAKEPKDVPLPPDDDHLQNLCLMFEGVELLIHEASKVRRLNAVTADRYNILKERILGLDYLFSMETNLTNHERRELVSTTLRDGFDRPLKSGVRRLINASKRAFAFVIGTESSASRAVDVPENVVNVDDDDFLLRLPDIVGRSPLLLESGMEITELAMKYFSTTVEREAKDLARNIQKIQRKTFREQITRECQIAEKKQLEDLRVGILCVLRSNWENDKGRCVRKYHRYMSLFLLVE</sequence>
<feature type="compositionally biased region" description="Polar residues" evidence="1">
    <location>
        <begin position="29"/>
        <end position="49"/>
    </location>
</feature>
<gene>
    <name evidence="2" type="ORF">GSI_00681</name>
</gene>
<feature type="compositionally biased region" description="Polar residues" evidence="1">
    <location>
        <begin position="83"/>
        <end position="92"/>
    </location>
</feature>
<organism evidence="2 3">
    <name type="scientific">Ganoderma sinense ZZ0214-1</name>
    <dbReference type="NCBI Taxonomy" id="1077348"/>
    <lineage>
        <taxon>Eukaryota</taxon>
        <taxon>Fungi</taxon>
        <taxon>Dikarya</taxon>
        <taxon>Basidiomycota</taxon>
        <taxon>Agaricomycotina</taxon>
        <taxon>Agaricomycetes</taxon>
        <taxon>Polyporales</taxon>
        <taxon>Polyporaceae</taxon>
        <taxon>Ganoderma</taxon>
    </lineage>
</organism>
<dbReference type="STRING" id="1077348.A0A2G8ST86"/>
<accession>A0A2G8ST86</accession>
<dbReference type="EMBL" id="AYKW01000001">
    <property type="protein sequence ID" value="PIL36989.1"/>
    <property type="molecule type" value="Genomic_DNA"/>
</dbReference>
<feature type="compositionally biased region" description="Polar residues" evidence="1">
    <location>
        <begin position="1"/>
        <end position="17"/>
    </location>
</feature>
<reference evidence="2 3" key="1">
    <citation type="journal article" date="2015" name="Sci. Rep.">
        <title>Chromosome-level genome map provides insights into diverse defense mechanisms in the medicinal fungus Ganoderma sinense.</title>
        <authorList>
            <person name="Zhu Y."/>
            <person name="Xu J."/>
            <person name="Sun C."/>
            <person name="Zhou S."/>
            <person name="Xu H."/>
            <person name="Nelson D.R."/>
            <person name="Qian J."/>
            <person name="Song J."/>
            <person name="Luo H."/>
            <person name="Xiang L."/>
            <person name="Li Y."/>
            <person name="Xu Z."/>
            <person name="Ji A."/>
            <person name="Wang L."/>
            <person name="Lu S."/>
            <person name="Hayward A."/>
            <person name="Sun W."/>
            <person name="Li X."/>
            <person name="Schwartz D.C."/>
            <person name="Wang Y."/>
            <person name="Chen S."/>
        </authorList>
    </citation>
    <scope>NUCLEOTIDE SEQUENCE [LARGE SCALE GENOMIC DNA]</scope>
    <source>
        <strain evidence="2 3">ZZ0214-1</strain>
    </source>
</reference>
<feature type="compositionally biased region" description="Basic and acidic residues" evidence="1">
    <location>
        <begin position="51"/>
        <end position="82"/>
    </location>
</feature>
<evidence type="ECO:0000313" key="3">
    <source>
        <dbReference type="Proteomes" id="UP000230002"/>
    </source>
</evidence>
<protein>
    <submittedName>
        <fullName evidence="2">Uncharacterized protein</fullName>
    </submittedName>
</protein>
<dbReference type="Proteomes" id="UP000230002">
    <property type="component" value="Unassembled WGS sequence"/>
</dbReference>
<keyword evidence="3" id="KW-1185">Reference proteome</keyword>
<proteinExistence type="predicted"/>
<dbReference type="AlphaFoldDB" id="A0A2G8ST86"/>
<comment type="caution">
    <text evidence="2">The sequence shown here is derived from an EMBL/GenBank/DDBJ whole genome shotgun (WGS) entry which is preliminary data.</text>
</comment>
<feature type="region of interest" description="Disordered" evidence="1">
    <location>
        <begin position="1"/>
        <end position="92"/>
    </location>
</feature>
<evidence type="ECO:0000313" key="2">
    <source>
        <dbReference type="EMBL" id="PIL36989.1"/>
    </source>
</evidence>
<name>A0A2G8ST86_9APHY</name>
<evidence type="ECO:0000256" key="1">
    <source>
        <dbReference type="SAM" id="MobiDB-lite"/>
    </source>
</evidence>